<keyword evidence="3" id="KW-1185">Reference proteome</keyword>
<feature type="domain" description="IraD/Gp25-like" evidence="1">
    <location>
        <begin position="48"/>
        <end position="135"/>
    </location>
</feature>
<gene>
    <name evidence="2" type="ORF">M8A51_13225</name>
</gene>
<name>A0ABT0YP25_9BURK</name>
<comment type="caution">
    <text evidence="2">The sequence shown here is derived from an EMBL/GenBank/DDBJ whole genome shotgun (WGS) entry which is preliminary data.</text>
</comment>
<organism evidence="2 3">
    <name type="scientific">Caldimonas mangrovi</name>
    <dbReference type="NCBI Taxonomy" id="2944811"/>
    <lineage>
        <taxon>Bacteria</taxon>
        <taxon>Pseudomonadati</taxon>
        <taxon>Pseudomonadota</taxon>
        <taxon>Betaproteobacteria</taxon>
        <taxon>Burkholderiales</taxon>
        <taxon>Sphaerotilaceae</taxon>
        <taxon>Caldimonas</taxon>
    </lineage>
</organism>
<dbReference type="Gene3D" id="3.10.450.40">
    <property type="match status" value="1"/>
</dbReference>
<reference evidence="2" key="1">
    <citation type="submission" date="2022-05" db="EMBL/GenBank/DDBJ databases">
        <title>Schlegelella sp. nov., isolated from mangrove soil.</title>
        <authorList>
            <person name="Liu Y."/>
            <person name="Ge X."/>
            <person name="Liu W."/>
        </authorList>
    </citation>
    <scope>NUCLEOTIDE SEQUENCE</scope>
    <source>
        <strain evidence="2">S2-27</strain>
    </source>
</reference>
<evidence type="ECO:0000313" key="2">
    <source>
        <dbReference type="EMBL" id="MCM5680490.1"/>
    </source>
</evidence>
<accession>A0ABT0YP25</accession>
<proteinExistence type="predicted"/>
<dbReference type="Pfam" id="PF04965">
    <property type="entry name" value="GPW_gp25"/>
    <property type="match status" value="1"/>
</dbReference>
<evidence type="ECO:0000313" key="3">
    <source>
        <dbReference type="Proteomes" id="UP001165541"/>
    </source>
</evidence>
<dbReference type="Proteomes" id="UP001165541">
    <property type="component" value="Unassembled WGS sequence"/>
</dbReference>
<evidence type="ECO:0000259" key="1">
    <source>
        <dbReference type="Pfam" id="PF04965"/>
    </source>
</evidence>
<protein>
    <submittedName>
        <fullName evidence="2">GPW/gp25 family protein</fullName>
    </submittedName>
</protein>
<dbReference type="RefSeq" id="WP_251778944.1">
    <property type="nucleotide sequence ID" value="NZ_JAMKFE010000007.1"/>
</dbReference>
<sequence>MSDDDFLLDEAAAGDAAHPAADPKAFLGRGWTFPVGVSDGRIATALHEEDIRQAIRIILDTEPGERVMRPDFGAGLRGLLFEPINTTTIALARHRVERALVLWEPRIDSIGVDVRAEPRQGLLRIEVRYRVRTTNTFYNLVHPFYVQEGRTTATPASGPATAR</sequence>
<dbReference type="InterPro" id="IPR007048">
    <property type="entry name" value="IraD/Gp25-like"/>
</dbReference>
<dbReference type="EMBL" id="JAMKFE010000007">
    <property type="protein sequence ID" value="MCM5680490.1"/>
    <property type="molecule type" value="Genomic_DNA"/>
</dbReference>
<dbReference type="SUPFAM" id="SSF160719">
    <property type="entry name" value="gpW/gp25-like"/>
    <property type="match status" value="1"/>
</dbReference>